<keyword evidence="8 16" id="KW-0547">Nucleotide-binding</keyword>
<evidence type="ECO:0000256" key="13">
    <source>
        <dbReference type="ARBA" id="ARBA00030702"/>
    </source>
</evidence>
<dbReference type="GO" id="GO:0045944">
    <property type="term" value="P:positive regulation of transcription by RNA polymerase II"/>
    <property type="evidence" value="ECO:0007669"/>
    <property type="project" value="EnsemblFungi"/>
</dbReference>
<comment type="subunit">
    <text evidence="15">Heterodimer. The mRNA-capping enzyme is composed of two separate chains alpha and beta, respectively a mRNA guanylyltransferase and an mRNA 5'-triphosphate monophosphatase.</text>
</comment>
<dbReference type="GO" id="GO:0004484">
    <property type="term" value="F:mRNA guanylyltransferase activity"/>
    <property type="evidence" value="ECO:0007669"/>
    <property type="project" value="UniProtKB-EC"/>
</dbReference>
<dbReference type="InterPro" id="IPR013846">
    <property type="entry name" value="mRNA_cap_enzyme_C"/>
</dbReference>
<comment type="function">
    <text evidence="16">Second step of mRNA capping. Transfer of the GMP moiety of GTP to the 5'-end of RNA via an enzyme-GMP covalent reaction intermediate.</text>
</comment>
<evidence type="ECO:0000256" key="2">
    <source>
        <dbReference type="ARBA" id="ARBA00010237"/>
    </source>
</evidence>
<dbReference type="PIRSF" id="PIRSF036959">
    <property type="entry name" value="mRNA_cap_alpha"/>
    <property type="match status" value="1"/>
</dbReference>
<dbReference type="InterPro" id="IPR051029">
    <property type="entry name" value="mRNA_Capping_Enz/RNA_Phosphat"/>
</dbReference>
<dbReference type="GO" id="GO:0031533">
    <property type="term" value="C:mRNA capping enzyme complex"/>
    <property type="evidence" value="ECO:0007669"/>
    <property type="project" value="EnsemblFungi"/>
</dbReference>
<name>A0A4P7NH85_PYROR</name>
<evidence type="ECO:0000256" key="11">
    <source>
        <dbReference type="ARBA" id="ARBA00023242"/>
    </source>
</evidence>
<keyword evidence="7 16" id="KW-0548">Nucleotidyltransferase</keyword>
<evidence type="ECO:0000256" key="9">
    <source>
        <dbReference type="ARBA" id="ARBA00023042"/>
    </source>
</evidence>
<comment type="catalytic activity">
    <reaction evidence="14">
        <text>a 5'-end diphospho-ribonucleoside in mRNA + GTP + H(+) = a 5'-end (5'-triphosphoguanosine)-ribonucleoside in mRNA + diphosphate</text>
        <dbReference type="Rhea" id="RHEA:67012"/>
        <dbReference type="Rhea" id="RHEA-COMP:17165"/>
        <dbReference type="Rhea" id="RHEA-COMP:17166"/>
        <dbReference type="ChEBI" id="CHEBI:15378"/>
        <dbReference type="ChEBI" id="CHEBI:33019"/>
        <dbReference type="ChEBI" id="CHEBI:37565"/>
        <dbReference type="ChEBI" id="CHEBI:167616"/>
        <dbReference type="ChEBI" id="CHEBI:167617"/>
        <dbReference type="EC" id="2.7.7.50"/>
    </reaction>
    <physiologicalReaction direction="left-to-right" evidence="14">
        <dbReference type="Rhea" id="RHEA:67013"/>
    </physiologicalReaction>
</comment>
<dbReference type="PANTHER" id="PTHR10367:SF17">
    <property type="entry name" value="MRNA-CAPPING ENZYME"/>
    <property type="match status" value="1"/>
</dbReference>
<evidence type="ECO:0000313" key="18">
    <source>
        <dbReference type="Proteomes" id="UP000294847"/>
    </source>
</evidence>
<dbReference type="GO" id="GO:0006370">
    <property type="term" value="P:7-methylguanosine mRNA capping"/>
    <property type="evidence" value="ECO:0007669"/>
    <property type="project" value="UniProtKB-KW"/>
</dbReference>
<evidence type="ECO:0000313" key="17">
    <source>
        <dbReference type="EMBL" id="QBZ61344.1"/>
    </source>
</evidence>
<dbReference type="InterPro" id="IPR001339">
    <property type="entry name" value="mRNA_cap_enzyme_adenylation"/>
</dbReference>
<dbReference type="OMA" id="KDYYVCE"/>
<dbReference type="EC" id="2.7.7.50" evidence="3 16"/>
<evidence type="ECO:0000256" key="16">
    <source>
        <dbReference type="PIRNR" id="PIRNR036959"/>
    </source>
</evidence>
<protein>
    <recommendedName>
        <fullName evidence="4 16">mRNA-capping enzyme subunit alpha</fullName>
        <ecNumber evidence="3 16">2.7.7.50</ecNumber>
    </recommendedName>
    <alternativeName>
        <fullName evidence="12 16">GTP--RNA guanylyltransferase</fullName>
    </alternativeName>
    <alternativeName>
        <fullName evidence="13 16">mRNA guanylyltransferase</fullName>
    </alternativeName>
</protein>
<dbReference type="CDD" id="cd07895">
    <property type="entry name" value="Adenylation_mRNA_capping"/>
    <property type="match status" value="1"/>
</dbReference>
<dbReference type="PANTHER" id="PTHR10367">
    <property type="entry name" value="MRNA-CAPPING ENZYME"/>
    <property type="match status" value="1"/>
</dbReference>
<dbReference type="GO" id="GO:0005525">
    <property type="term" value="F:GTP binding"/>
    <property type="evidence" value="ECO:0007669"/>
    <property type="project" value="UniProtKB-KW"/>
</dbReference>
<comment type="subcellular location">
    <subcellularLocation>
        <location evidence="1 16">Nucleus</location>
    </subcellularLocation>
</comment>
<organism evidence="17 18">
    <name type="scientific">Pyricularia oryzae</name>
    <name type="common">Rice blast fungus</name>
    <name type="synonym">Magnaporthe oryzae</name>
    <dbReference type="NCBI Taxonomy" id="318829"/>
    <lineage>
        <taxon>Eukaryota</taxon>
        <taxon>Fungi</taxon>
        <taxon>Dikarya</taxon>
        <taxon>Ascomycota</taxon>
        <taxon>Pezizomycotina</taxon>
        <taxon>Sordariomycetes</taxon>
        <taxon>Sordariomycetidae</taxon>
        <taxon>Magnaporthales</taxon>
        <taxon>Pyriculariaceae</taxon>
        <taxon>Pyricularia</taxon>
    </lineage>
</organism>
<dbReference type="Proteomes" id="UP000294847">
    <property type="component" value="Chromosome 4"/>
</dbReference>
<dbReference type="Gene3D" id="3.30.470.30">
    <property type="entry name" value="DNA ligase/mRNA capping enzyme"/>
    <property type="match status" value="1"/>
</dbReference>
<evidence type="ECO:0000256" key="1">
    <source>
        <dbReference type="ARBA" id="ARBA00004123"/>
    </source>
</evidence>
<keyword evidence="9 16" id="KW-0506">mRNA capping</keyword>
<dbReference type="GO" id="GO:0008033">
    <property type="term" value="P:tRNA processing"/>
    <property type="evidence" value="ECO:0007669"/>
    <property type="project" value="EnsemblFungi"/>
</dbReference>
<evidence type="ECO:0000256" key="5">
    <source>
        <dbReference type="ARBA" id="ARBA00022664"/>
    </source>
</evidence>
<evidence type="ECO:0000256" key="12">
    <source>
        <dbReference type="ARBA" id="ARBA00029909"/>
    </source>
</evidence>
<dbReference type="SUPFAM" id="SSF56091">
    <property type="entry name" value="DNA ligase/mRNA capping enzyme, catalytic domain"/>
    <property type="match status" value="1"/>
</dbReference>
<dbReference type="EMBL" id="CP034207">
    <property type="protein sequence ID" value="QBZ61344.1"/>
    <property type="molecule type" value="Genomic_DNA"/>
</dbReference>
<keyword evidence="11 16" id="KW-0539">Nucleus</keyword>
<evidence type="ECO:0000256" key="15">
    <source>
        <dbReference type="ARBA" id="ARBA00047082"/>
    </source>
</evidence>
<dbReference type="Pfam" id="PF03919">
    <property type="entry name" value="mRNA_cap_C"/>
    <property type="match status" value="1"/>
</dbReference>
<evidence type="ECO:0000256" key="7">
    <source>
        <dbReference type="ARBA" id="ARBA00022695"/>
    </source>
</evidence>
<evidence type="ECO:0000256" key="3">
    <source>
        <dbReference type="ARBA" id="ARBA00012475"/>
    </source>
</evidence>
<dbReference type="InterPro" id="IPR017075">
    <property type="entry name" value="mRNA_cap_enzyme_alpha"/>
</dbReference>
<dbReference type="AlphaFoldDB" id="A0A4P7NH85"/>
<keyword evidence="5 16" id="KW-0507">mRNA processing</keyword>
<comment type="similarity">
    <text evidence="2 16">Belongs to the eukaryotic GTase family.</text>
</comment>
<dbReference type="InterPro" id="IPR012340">
    <property type="entry name" value="NA-bd_OB-fold"/>
</dbReference>
<evidence type="ECO:0000256" key="10">
    <source>
        <dbReference type="ARBA" id="ARBA00023134"/>
    </source>
</evidence>
<proteinExistence type="inferred from homology"/>
<keyword evidence="6 16" id="KW-0808">Transferase</keyword>
<dbReference type="VEuPathDB" id="FungiDB:M_BR32_EuGene_00042061"/>
<dbReference type="SUPFAM" id="SSF50249">
    <property type="entry name" value="Nucleic acid-binding proteins"/>
    <property type="match status" value="1"/>
</dbReference>
<evidence type="ECO:0000256" key="8">
    <source>
        <dbReference type="ARBA" id="ARBA00022741"/>
    </source>
</evidence>
<dbReference type="GO" id="GO:0099122">
    <property type="term" value="F:RNA polymerase II C-terminal domain binding"/>
    <property type="evidence" value="ECO:0007669"/>
    <property type="project" value="EnsemblFungi"/>
</dbReference>
<sequence>MEQQPQNPPGLYRISDINNPGQNVDKPTRYYGEHAHVRNDSRSIWELRKNLQTLLNFPKSGFPGAQPVSFLRRHIEELRREDYYVCEKSDGVRYLLWLTEDDHGGECQYLINRKNEYFHINETRLHFPLPPPEEDKAKFHKDTIVDGELVLDDVGGGRKEPVFLVFDCLVIDGMSLVERTLDKRLGYFKERVFKPYKELFREYPDEQQFQAFRVELKDMQVSYGLEMMFRQVLPKLRHGNDGLIFTCRNSSYVFGTDDHIVKWKPPEENTIDFKLALTFPRVEPDPEVDGPDAEPYEDYDSIPTAQLLAWTGKGNPETHFGDLYLTQEEWEALKKLNEPLHGRVVECGQDEQKRWRLHRFRDDKENGNFIKVMGNVMESIRDGVSEKELIDASKGIRDSWKQRAR</sequence>
<keyword evidence="10 16" id="KW-0342">GTP-binding</keyword>
<evidence type="ECO:0000256" key="14">
    <source>
        <dbReference type="ARBA" id="ARBA00044624"/>
    </source>
</evidence>
<dbReference type="SMR" id="A0A4P7NH85"/>
<gene>
    <name evidence="17" type="ORF">PoMZ_08293</name>
</gene>
<dbReference type="Pfam" id="PF01331">
    <property type="entry name" value="mRNA_cap_enzyme"/>
    <property type="match status" value="1"/>
</dbReference>
<evidence type="ECO:0000256" key="6">
    <source>
        <dbReference type="ARBA" id="ARBA00022679"/>
    </source>
</evidence>
<dbReference type="Gene3D" id="2.40.50.140">
    <property type="entry name" value="Nucleic acid-binding proteins"/>
    <property type="match status" value="1"/>
</dbReference>
<dbReference type="GO" id="GO:0005524">
    <property type="term" value="F:ATP binding"/>
    <property type="evidence" value="ECO:0007669"/>
    <property type="project" value="InterPro"/>
</dbReference>
<evidence type="ECO:0000256" key="4">
    <source>
        <dbReference type="ARBA" id="ARBA00019171"/>
    </source>
</evidence>
<reference evidence="17 18" key="1">
    <citation type="journal article" date="2019" name="Mol. Biol. Evol.">
        <title>Blast fungal genomes show frequent chromosomal changes, gene gains and losses, and effector gene turnover.</title>
        <authorList>
            <person name="Gomez Luciano L.B."/>
            <person name="Jason Tsai I."/>
            <person name="Chuma I."/>
            <person name="Tosa Y."/>
            <person name="Chen Y.H."/>
            <person name="Li J.Y."/>
            <person name="Li M.Y."/>
            <person name="Jade Lu M.Y."/>
            <person name="Nakayashiki H."/>
            <person name="Li W.H."/>
        </authorList>
    </citation>
    <scope>NUCLEOTIDE SEQUENCE [LARGE SCALE GENOMIC DNA]</scope>
    <source>
        <strain evidence="17">MZ5-1-6</strain>
    </source>
</reference>
<accession>A0A4P7NH85</accession>